<evidence type="ECO:0000256" key="2">
    <source>
        <dbReference type="ARBA" id="ARBA00004123"/>
    </source>
</evidence>
<evidence type="ECO:0000256" key="9">
    <source>
        <dbReference type="ARBA" id="ARBA00022842"/>
    </source>
</evidence>
<evidence type="ECO:0000256" key="14">
    <source>
        <dbReference type="SAM" id="MobiDB-lite"/>
    </source>
</evidence>
<dbReference type="Proteomes" id="UP000031192">
    <property type="component" value="Unassembled WGS sequence"/>
</dbReference>
<comment type="caution">
    <text evidence="16">The sequence shown here is derived from an EMBL/GenBank/DDBJ whole genome shotgun (WGS) entry which is preliminary data.</text>
</comment>
<dbReference type="Gene3D" id="1.10.150.670">
    <property type="entry name" value="Crossover junction endonuclease EME1, DNA-binding domain"/>
    <property type="match status" value="1"/>
</dbReference>
<keyword evidence="13" id="KW-0469">Meiosis</keyword>
<evidence type="ECO:0000256" key="13">
    <source>
        <dbReference type="ARBA" id="ARBA00023254"/>
    </source>
</evidence>
<dbReference type="Pfam" id="PF02732">
    <property type="entry name" value="ERCC4"/>
    <property type="match status" value="1"/>
</dbReference>
<feature type="domain" description="ERCC4" evidence="15">
    <location>
        <begin position="392"/>
        <end position="647"/>
    </location>
</feature>
<feature type="region of interest" description="Disordered" evidence="14">
    <location>
        <begin position="305"/>
        <end position="357"/>
    </location>
</feature>
<evidence type="ECO:0000313" key="17">
    <source>
        <dbReference type="Proteomes" id="UP000031192"/>
    </source>
</evidence>
<dbReference type="GO" id="GO:0048476">
    <property type="term" value="C:Holliday junction resolvase complex"/>
    <property type="evidence" value="ECO:0007669"/>
    <property type="project" value="InterPro"/>
</dbReference>
<keyword evidence="9" id="KW-0460">Magnesium</keyword>
<accession>A0A0B4GQJ8</accession>
<feature type="compositionally biased region" description="Basic and acidic residues" evidence="14">
    <location>
        <begin position="344"/>
        <end position="357"/>
    </location>
</feature>
<feature type="region of interest" description="Disordered" evidence="14">
    <location>
        <begin position="1"/>
        <end position="113"/>
    </location>
</feature>
<dbReference type="GO" id="GO:0031297">
    <property type="term" value="P:replication fork processing"/>
    <property type="evidence" value="ECO:0007669"/>
    <property type="project" value="TreeGrafter"/>
</dbReference>
<keyword evidence="12" id="KW-0539">Nucleus</keyword>
<sequence>MASDVIDLISSSPVRTTTSRPSARPSHSSEASQPPPIRHGLQPKNPSRHRSRTPPSRCEQPIPSACVQQPAKRLDDIDDFDDLDDDVFDLLDDRQAKRKRTTGPGDAQTNGDKLTNAILSKPPLPLKEQKSRYRNPTVLDPIEFTSSLEPVSPAKEQIDKGLPSQTSVAKKAIGNSTCEDAISCFSSDPFASSPHPLPGRPLASKRAVSLDPFCSSPPPSLTTSRSRNTAAEDGMGRDRLRWQAGISRQSAIEVHEDVDTSLFADPQLPRWANEPVVLEDLITIDDSDSLSDDANDALPAISDMDVSKRRARSPLRRSQSDLTWSKSRTSYSATSTKRVKPQKTAHEREVEKTKKRLEREEAKAAKAAEKQRAAALVEVNKLRTDKKVSTPEMIVDLPSGLSSELRIQVQEMLQGLGVDHATWDCPKHSIIKWRRKVTSKYNDDIGLWEPVPARIVDEEIAIIIVTAEEFVAMALGDLLASHVADIKTHHGSMKFVYLVQGMTPWLRRNRNNRNRHFASGVRSTDAAASSSSRTNAEYISEDTVEDAMLALQVEHGMLIHHTAVAIDTARWVINFTQHVSTIPYRMQRDQATSVAGFCMESGQVRTGDSAHDTYVRTLQQVVRVTAPIAYGIAAEFDSITKLVQGLERGGPERLDSVRKSTNKDGAVSDRTLGQAISRRMYKVFTGKDEDSTDV</sequence>
<dbReference type="PANTHER" id="PTHR21077">
    <property type="entry name" value="EME1 PROTEIN"/>
    <property type="match status" value="1"/>
</dbReference>
<evidence type="ECO:0000256" key="4">
    <source>
        <dbReference type="ARBA" id="ARBA00022722"/>
    </source>
</evidence>
<dbReference type="GO" id="GO:0000712">
    <property type="term" value="P:resolution of meiotic recombination intermediates"/>
    <property type="evidence" value="ECO:0007669"/>
    <property type="project" value="TreeGrafter"/>
</dbReference>
<evidence type="ECO:0000256" key="7">
    <source>
        <dbReference type="ARBA" id="ARBA00022763"/>
    </source>
</evidence>
<evidence type="ECO:0000256" key="8">
    <source>
        <dbReference type="ARBA" id="ARBA00022801"/>
    </source>
</evidence>
<dbReference type="GO" id="GO:0031573">
    <property type="term" value="P:mitotic intra-S DNA damage checkpoint signaling"/>
    <property type="evidence" value="ECO:0007669"/>
    <property type="project" value="TreeGrafter"/>
</dbReference>
<dbReference type="OrthoDB" id="343092at2759"/>
<dbReference type="InterPro" id="IPR033310">
    <property type="entry name" value="Mms4/EME1/EME2"/>
</dbReference>
<dbReference type="CDD" id="cd20085">
    <property type="entry name" value="XPF_nuclease_Mms4"/>
    <property type="match status" value="1"/>
</dbReference>
<evidence type="ECO:0000256" key="12">
    <source>
        <dbReference type="ARBA" id="ARBA00023242"/>
    </source>
</evidence>
<keyword evidence="5" id="KW-0479">Metal-binding</keyword>
<dbReference type="InterPro" id="IPR047521">
    <property type="entry name" value="XPF_nuclease_EME1_ascomycetes"/>
</dbReference>
<dbReference type="GO" id="GO:0008821">
    <property type="term" value="F:crossover junction DNA endonuclease activity"/>
    <property type="evidence" value="ECO:0007669"/>
    <property type="project" value="TreeGrafter"/>
</dbReference>
<dbReference type="FunFam" id="1.10.150.670:FF:000004">
    <property type="entry name" value="Crossover junction endonuclease EME1"/>
    <property type="match status" value="1"/>
</dbReference>
<dbReference type="GO" id="GO:0006302">
    <property type="term" value="P:double-strand break repair"/>
    <property type="evidence" value="ECO:0007669"/>
    <property type="project" value="TreeGrafter"/>
</dbReference>
<dbReference type="GO" id="GO:0005634">
    <property type="term" value="C:nucleus"/>
    <property type="evidence" value="ECO:0007669"/>
    <property type="project" value="UniProtKB-SubCell"/>
</dbReference>
<feature type="region of interest" description="Disordered" evidence="14">
    <location>
        <begin position="213"/>
        <end position="235"/>
    </location>
</feature>
<name>A0A0B4GQJ8_METGA</name>
<evidence type="ECO:0000256" key="1">
    <source>
        <dbReference type="ARBA" id="ARBA00001946"/>
    </source>
</evidence>
<keyword evidence="4" id="KW-0540">Nuclease</keyword>
<reference evidence="16 17" key="1">
    <citation type="journal article" date="2014" name="Proc. Natl. Acad. Sci. U.S.A.">
        <title>Trajectory and genomic determinants of fungal-pathogen speciation and host adaptation.</title>
        <authorList>
            <person name="Hu X."/>
            <person name="Xiao G."/>
            <person name="Zheng P."/>
            <person name="Shang Y."/>
            <person name="Su Y."/>
            <person name="Zhang X."/>
            <person name="Liu X."/>
            <person name="Zhan S."/>
            <person name="St Leger R.J."/>
            <person name="Wang C."/>
        </authorList>
    </citation>
    <scope>NUCLEOTIDE SEQUENCE [LARGE SCALE GENOMIC DNA]</scope>
    <source>
        <strain evidence="16 17">ARSEF 977</strain>
    </source>
</reference>
<dbReference type="EMBL" id="AZNH01000036">
    <property type="protein sequence ID" value="KID84903.1"/>
    <property type="molecule type" value="Genomic_DNA"/>
</dbReference>
<organism evidence="16 17">
    <name type="scientific">Metarhizium guizhouense (strain ARSEF 977)</name>
    <dbReference type="NCBI Taxonomy" id="1276136"/>
    <lineage>
        <taxon>Eukaryota</taxon>
        <taxon>Fungi</taxon>
        <taxon>Dikarya</taxon>
        <taxon>Ascomycota</taxon>
        <taxon>Pezizomycotina</taxon>
        <taxon>Sordariomycetes</taxon>
        <taxon>Hypocreomycetidae</taxon>
        <taxon>Hypocreales</taxon>
        <taxon>Clavicipitaceae</taxon>
        <taxon>Metarhizium</taxon>
    </lineage>
</organism>
<dbReference type="AlphaFoldDB" id="A0A0B4GQJ8"/>
<evidence type="ECO:0000259" key="15">
    <source>
        <dbReference type="SMART" id="SM00891"/>
    </source>
</evidence>
<evidence type="ECO:0000256" key="3">
    <source>
        <dbReference type="ARBA" id="ARBA00005313"/>
    </source>
</evidence>
<evidence type="ECO:0000256" key="11">
    <source>
        <dbReference type="ARBA" id="ARBA00023204"/>
    </source>
</evidence>
<dbReference type="PANTHER" id="PTHR21077:SF5">
    <property type="entry name" value="CROSSOVER JUNCTION ENDONUCLEASE MMS4"/>
    <property type="match status" value="1"/>
</dbReference>
<evidence type="ECO:0000256" key="6">
    <source>
        <dbReference type="ARBA" id="ARBA00022759"/>
    </source>
</evidence>
<comment type="subcellular location">
    <subcellularLocation>
        <location evidence="2">Nucleus</location>
    </subcellularLocation>
</comment>
<proteinExistence type="inferred from homology"/>
<dbReference type="SMART" id="SM00891">
    <property type="entry name" value="ERCC4"/>
    <property type="match status" value="1"/>
</dbReference>
<evidence type="ECO:0000313" key="16">
    <source>
        <dbReference type="EMBL" id="KID84903.1"/>
    </source>
</evidence>
<dbReference type="GO" id="GO:0003677">
    <property type="term" value="F:DNA binding"/>
    <property type="evidence" value="ECO:0007669"/>
    <property type="project" value="InterPro"/>
</dbReference>
<dbReference type="InterPro" id="IPR042530">
    <property type="entry name" value="EME1/EME2_C"/>
</dbReference>
<dbReference type="Gene3D" id="3.40.50.10130">
    <property type="match status" value="1"/>
</dbReference>
<keyword evidence="6" id="KW-0255">Endonuclease</keyword>
<dbReference type="HOGENOM" id="CLU_013160_0_0_1"/>
<keyword evidence="11" id="KW-0234">DNA repair</keyword>
<comment type="cofactor">
    <cofactor evidence="1">
        <name>Mg(2+)</name>
        <dbReference type="ChEBI" id="CHEBI:18420"/>
    </cofactor>
</comment>
<feature type="compositionally biased region" description="Polar residues" evidence="14">
    <location>
        <begin position="316"/>
        <end position="336"/>
    </location>
</feature>
<keyword evidence="17" id="KW-1185">Reference proteome</keyword>
<comment type="similarity">
    <text evidence="3">Belongs to the EME1/MMS4 family.</text>
</comment>
<gene>
    <name evidence="16" type="ORF">MGU_07870</name>
</gene>
<keyword evidence="8" id="KW-0378">Hydrolase</keyword>
<keyword evidence="7" id="KW-0227">DNA damage</keyword>
<dbReference type="GO" id="GO:0046872">
    <property type="term" value="F:metal ion binding"/>
    <property type="evidence" value="ECO:0007669"/>
    <property type="project" value="UniProtKB-KW"/>
</dbReference>
<evidence type="ECO:0000256" key="10">
    <source>
        <dbReference type="ARBA" id="ARBA00023172"/>
    </source>
</evidence>
<protein>
    <submittedName>
        <fullName evidence="16">ERCC4 domain protein</fullName>
    </submittedName>
</protein>
<evidence type="ECO:0000256" key="5">
    <source>
        <dbReference type="ARBA" id="ARBA00022723"/>
    </source>
</evidence>
<keyword evidence="10" id="KW-0233">DNA recombination</keyword>
<dbReference type="InterPro" id="IPR006166">
    <property type="entry name" value="ERCC4_domain"/>
</dbReference>
<feature type="compositionally biased region" description="Low complexity" evidence="14">
    <location>
        <begin position="10"/>
        <end position="32"/>
    </location>
</feature>
<feature type="compositionally biased region" description="Acidic residues" evidence="14">
    <location>
        <begin position="76"/>
        <end position="90"/>
    </location>
</feature>